<dbReference type="AlphaFoldDB" id="M4BM25"/>
<dbReference type="HOGENOM" id="CLU_2163276_0_0_1"/>
<dbReference type="Proteomes" id="UP000011713">
    <property type="component" value="Unassembled WGS sequence"/>
</dbReference>
<name>M4BM25_HYAAE</name>
<accession>M4BM25</accession>
<dbReference type="VEuPathDB" id="FungiDB:HpaG807460"/>
<reference evidence="2" key="1">
    <citation type="journal article" date="2010" name="Science">
        <title>Signatures of adaptation to obligate biotrophy in the Hyaloperonospora arabidopsidis genome.</title>
        <authorList>
            <person name="Baxter L."/>
            <person name="Tripathy S."/>
            <person name="Ishaque N."/>
            <person name="Boot N."/>
            <person name="Cabral A."/>
            <person name="Kemen E."/>
            <person name="Thines M."/>
            <person name="Ah-Fong A."/>
            <person name="Anderson R."/>
            <person name="Badejoko W."/>
            <person name="Bittner-Eddy P."/>
            <person name="Boore J.L."/>
            <person name="Chibucos M.C."/>
            <person name="Coates M."/>
            <person name="Dehal P."/>
            <person name="Delehaunty K."/>
            <person name="Dong S."/>
            <person name="Downton P."/>
            <person name="Dumas B."/>
            <person name="Fabro G."/>
            <person name="Fronick C."/>
            <person name="Fuerstenberg S.I."/>
            <person name="Fulton L."/>
            <person name="Gaulin E."/>
            <person name="Govers F."/>
            <person name="Hughes L."/>
            <person name="Humphray S."/>
            <person name="Jiang R.H."/>
            <person name="Judelson H."/>
            <person name="Kamoun S."/>
            <person name="Kyung K."/>
            <person name="Meijer H."/>
            <person name="Minx P."/>
            <person name="Morris P."/>
            <person name="Nelson J."/>
            <person name="Phuntumart V."/>
            <person name="Qutob D."/>
            <person name="Rehmany A."/>
            <person name="Rougon-Cardoso A."/>
            <person name="Ryden P."/>
            <person name="Torto-Alalibo T."/>
            <person name="Studholme D."/>
            <person name="Wang Y."/>
            <person name="Win J."/>
            <person name="Wood J."/>
            <person name="Clifton S.W."/>
            <person name="Rogers J."/>
            <person name="Van den Ackerveken G."/>
            <person name="Jones J.D."/>
            <person name="McDowell J.M."/>
            <person name="Beynon J."/>
            <person name="Tyler B.M."/>
        </authorList>
    </citation>
    <scope>NUCLEOTIDE SEQUENCE [LARGE SCALE GENOMIC DNA]</scope>
    <source>
        <strain evidence="2">Emoy2</strain>
    </source>
</reference>
<evidence type="ECO:0000313" key="1">
    <source>
        <dbReference type="EnsemblProtists" id="HpaP807460"/>
    </source>
</evidence>
<reference evidence="1" key="2">
    <citation type="submission" date="2015-06" db="UniProtKB">
        <authorList>
            <consortium name="EnsemblProtists"/>
        </authorList>
    </citation>
    <scope>IDENTIFICATION</scope>
    <source>
        <strain evidence="1">Emoy2</strain>
    </source>
</reference>
<dbReference type="EMBL" id="JH598405">
    <property type="status" value="NOT_ANNOTATED_CDS"/>
    <property type="molecule type" value="Genomic_DNA"/>
</dbReference>
<dbReference type="EnsemblProtists" id="HpaT807460">
    <property type="protein sequence ID" value="HpaP807460"/>
    <property type="gene ID" value="HpaG807460"/>
</dbReference>
<evidence type="ECO:0000313" key="2">
    <source>
        <dbReference type="Proteomes" id="UP000011713"/>
    </source>
</evidence>
<protein>
    <submittedName>
        <fullName evidence="1">Uncharacterized protein</fullName>
    </submittedName>
</protein>
<keyword evidence="2" id="KW-1185">Reference proteome</keyword>
<sequence>MENEWLIREKHAHRSFRLSAPRKHSSITLANRKIASGGSPSSKRPGKGVAFRSVYLRHNYPSDELGNNQTYQQAEVLHAGSSQYLASKLGDSDPSAESIHLQRCLWLLALV</sequence>
<dbReference type="InParanoid" id="M4BM25"/>
<organism evidence="1 2">
    <name type="scientific">Hyaloperonospora arabidopsidis (strain Emoy2)</name>
    <name type="common">Downy mildew agent</name>
    <name type="synonym">Peronospora arabidopsidis</name>
    <dbReference type="NCBI Taxonomy" id="559515"/>
    <lineage>
        <taxon>Eukaryota</taxon>
        <taxon>Sar</taxon>
        <taxon>Stramenopiles</taxon>
        <taxon>Oomycota</taxon>
        <taxon>Peronosporomycetes</taxon>
        <taxon>Peronosporales</taxon>
        <taxon>Peronosporaceae</taxon>
        <taxon>Hyaloperonospora</taxon>
    </lineage>
</organism>
<proteinExistence type="predicted"/>